<organism evidence="2 3">
    <name type="scientific">Cupriavidus taiwanensis</name>
    <dbReference type="NCBI Taxonomy" id="164546"/>
    <lineage>
        <taxon>Bacteria</taxon>
        <taxon>Pseudomonadati</taxon>
        <taxon>Pseudomonadota</taxon>
        <taxon>Betaproteobacteria</taxon>
        <taxon>Burkholderiales</taxon>
        <taxon>Burkholderiaceae</taxon>
        <taxon>Cupriavidus</taxon>
    </lineage>
</organism>
<accession>A0A375FIC2</accession>
<evidence type="ECO:0000313" key="2">
    <source>
        <dbReference type="EMBL" id="SOZ74407.1"/>
    </source>
</evidence>
<protein>
    <submittedName>
        <fullName evidence="2">Uncharacterized protein</fullName>
    </submittedName>
</protein>
<dbReference type="Proteomes" id="UP000256952">
    <property type="component" value="Plasmid CBM2613_p"/>
</dbReference>
<proteinExistence type="predicted"/>
<dbReference type="AlphaFoldDB" id="A0A375FIC2"/>
<keyword evidence="2" id="KW-0614">Plasmid</keyword>
<gene>
    <name evidence="2" type="ORF">CBM2613_P10052</name>
</gene>
<dbReference type="EMBL" id="LT976981">
    <property type="protein sequence ID" value="SOZ74407.1"/>
    <property type="molecule type" value="Genomic_DNA"/>
</dbReference>
<feature type="region of interest" description="Disordered" evidence="1">
    <location>
        <begin position="1"/>
        <end position="23"/>
    </location>
</feature>
<name>A0A375FIC2_9BURK</name>
<feature type="region of interest" description="Disordered" evidence="1">
    <location>
        <begin position="43"/>
        <end position="63"/>
    </location>
</feature>
<evidence type="ECO:0000256" key="1">
    <source>
        <dbReference type="SAM" id="MobiDB-lite"/>
    </source>
</evidence>
<sequence>MGDRVSRRSEQLPHPPRDISSGYQSLVELRPVLDTVARGARLAAGCPSASPPKKSKKTTKPPQKLTETLFQPLGETSAPTEPEIVQQRHSQDWVFRISTCQVCTYIPSFTHFIRGEMYILELPLTAYDYR</sequence>
<reference evidence="3" key="1">
    <citation type="submission" date="2018-01" db="EMBL/GenBank/DDBJ databases">
        <authorList>
            <person name="Gaut B.S."/>
            <person name="Morton B.R."/>
            <person name="Clegg M.T."/>
            <person name="Duvall M.R."/>
        </authorList>
    </citation>
    <scope>NUCLEOTIDE SEQUENCE [LARGE SCALE GENOMIC DNA]</scope>
    <source>
        <plasmid evidence="3">Plasmid cbm2613_p</plasmid>
    </source>
</reference>
<geneLocation type="plasmid" evidence="3">
    <name>cbm2613_p</name>
</geneLocation>
<feature type="compositionally biased region" description="Basic and acidic residues" evidence="1">
    <location>
        <begin position="1"/>
        <end position="17"/>
    </location>
</feature>
<evidence type="ECO:0000313" key="3">
    <source>
        <dbReference type="Proteomes" id="UP000256952"/>
    </source>
</evidence>